<keyword evidence="9" id="KW-0007">Acetylation</keyword>
<evidence type="ECO:0000313" key="17">
    <source>
        <dbReference type="EMBL" id="EDS45902.1"/>
    </source>
</evidence>
<dbReference type="GO" id="GO:0001725">
    <property type="term" value="C:stress fiber"/>
    <property type="evidence" value="ECO:0007669"/>
    <property type="project" value="UniProtKB-SubCell"/>
</dbReference>
<evidence type="ECO:0000313" key="19">
    <source>
        <dbReference type="Proteomes" id="UP000002320"/>
    </source>
</evidence>
<keyword evidence="16" id="KW-0812">Transmembrane</keyword>
<dbReference type="InterPro" id="IPR008603">
    <property type="entry name" value="DCTN4"/>
</dbReference>
<evidence type="ECO:0000256" key="8">
    <source>
        <dbReference type="ARBA" id="ARBA00022843"/>
    </source>
</evidence>
<feature type="compositionally biased region" description="Polar residues" evidence="15">
    <location>
        <begin position="152"/>
        <end position="163"/>
    </location>
</feature>
<dbReference type="OrthoDB" id="6415790at2759"/>
<dbReference type="VEuPathDB" id="VectorBase:CQUJHB008564"/>
<evidence type="ECO:0000256" key="13">
    <source>
        <dbReference type="ARBA" id="ARBA00034864"/>
    </source>
</evidence>
<keyword evidence="6" id="KW-1017">Isopeptide bond</keyword>
<dbReference type="PANTHER" id="PTHR13034:SF2">
    <property type="entry name" value="DYNACTIN SUBUNIT 4"/>
    <property type="match status" value="1"/>
</dbReference>
<reference evidence="18" key="2">
    <citation type="submission" date="2021-02" db="UniProtKB">
        <authorList>
            <consortium name="EnsemblMetazoa"/>
        </authorList>
    </citation>
    <scope>IDENTIFICATION</scope>
    <source>
        <strain evidence="18">JHB</strain>
    </source>
</reference>
<name>B0XE69_CULQU</name>
<gene>
    <name evidence="18" type="primary">6051511</name>
    <name evidence="17" type="ORF">CpipJ_CPIJ017759</name>
</gene>
<evidence type="ECO:0000256" key="16">
    <source>
        <dbReference type="SAM" id="Phobius"/>
    </source>
</evidence>
<dbReference type="InParanoid" id="B0XE69"/>
<dbReference type="STRING" id="7176.B0XE69"/>
<evidence type="ECO:0000256" key="9">
    <source>
        <dbReference type="ARBA" id="ARBA00022990"/>
    </source>
</evidence>
<keyword evidence="16" id="KW-1133">Transmembrane helix</keyword>
<evidence type="ECO:0000256" key="12">
    <source>
        <dbReference type="ARBA" id="ARBA00034776"/>
    </source>
</evidence>
<evidence type="ECO:0000256" key="11">
    <source>
        <dbReference type="ARBA" id="ARBA00023212"/>
    </source>
</evidence>
<dbReference type="PANTHER" id="PTHR13034">
    <property type="entry name" value="DYNACTIN P62 SUBUNIT"/>
    <property type="match status" value="1"/>
</dbReference>
<accession>B0XE69</accession>
<feature type="compositionally biased region" description="Basic residues" evidence="15">
    <location>
        <begin position="117"/>
        <end position="126"/>
    </location>
</feature>
<dbReference type="GO" id="GO:0030016">
    <property type="term" value="C:myofibril"/>
    <property type="evidence" value="ECO:0007669"/>
    <property type="project" value="UniProtKB-SubCell"/>
</dbReference>
<protein>
    <recommendedName>
        <fullName evidence="13">Dynactin subunit 4</fullName>
    </recommendedName>
</protein>
<keyword evidence="11" id="KW-0206">Cytoskeleton</keyword>
<dbReference type="GO" id="GO:0005938">
    <property type="term" value="C:cell cortex"/>
    <property type="evidence" value="ECO:0007669"/>
    <property type="project" value="UniProtKB-SubCell"/>
</dbReference>
<dbReference type="EMBL" id="DS232808">
    <property type="protein sequence ID" value="EDS45902.1"/>
    <property type="molecule type" value="Genomic_DNA"/>
</dbReference>
<evidence type="ECO:0000256" key="2">
    <source>
        <dbReference type="ARBA" id="ARBA00004529"/>
    </source>
</evidence>
<dbReference type="Proteomes" id="UP000002320">
    <property type="component" value="Unassembled WGS sequence"/>
</dbReference>
<evidence type="ECO:0000256" key="7">
    <source>
        <dbReference type="ARBA" id="ARBA00022553"/>
    </source>
</evidence>
<organism>
    <name type="scientific">Culex quinquefasciatus</name>
    <name type="common">Southern house mosquito</name>
    <name type="synonym">Culex pungens</name>
    <dbReference type="NCBI Taxonomy" id="7176"/>
    <lineage>
        <taxon>Eukaryota</taxon>
        <taxon>Metazoa</taxon>
        <taxon>Ecdysozoa</taxon>
        <taxon>Arthropoda</taxon>
        <taxon>Hexapoda</taxon>
        <taxon>Insecta</taxon>
        <taxon>Pterygota</taxon>
        <taxon>Neoptera</taxon>
        <taxon>Endopterygota</taxon>
        <taxon>Diptera</taxon>
        <taxon>Nematocera</taxon>
        <taxon>Culicoidea</taxon>
        <taxon>Culicidae</taxon>
        <taxon>Culicinae</taxon>
        <taxon>Culicini</taxon>
        <taxon>Culex</taxon>
        <taxon>Culex</taxon>
    </lineage>
</organism>
<sequence length="333" mass="38090">MGVLKRTMEKEQLLEPVPVFCHDEDKHERSDLRVDWGNIAILFFLYLLQGILMGLNRGASYKQQVRVECWAGDASYLDEVVEMSCRHNAMFVAVMAFFTRTSGRRRNVHDSAQHAKQSGRKLAHHRSAVDGRRADVVATAGEEEKKEEPPTAGNQWRQGSGRSRSTRMRLGLNCCSRLRRKTPKTSKFLSLTDRTGVTVSKIRRQMDWTDILLAHNLLLIKRSLRCRQCDHNVTKSEYNPSSIKYRIAMFAAYHAPEVRFIRCEPLMFNQKAILLLKLINPTINDMTITIMELPTDEEERRMIEELKLSAEATVSSSSSSLMLVGRGVDLGYE</sequence>
<evidence type="ECO:0000256" key="5">
    <source>
        <dbReference type="ARBA" id="ARBA00022490"/>
    </source>
</evidence>
<keyword evidence="10" id="KW-0175">Coiled coil</keyword>
<comment type="subunit">
    <text evidence="14">Subunit of dynactin, a multiprotein complex part of a tripartite complex with dynein and a adapter, such as BICDL1, BICD2 or HOOK3. The dynactin complex is built around ACTR1A/ACTB filament and consists of an actin-related filament composed of a shoulder domain, a pointed end and a barbed end. Its length is defined by its flexible shoulder domain. The soulder is composed of 2 DCTN1 subunits, 4 DCTN2 and 2 DCTN3. The 4 DCNT2 (via N-terminus) bind the ACTR1A filament and act as molecular rulers to determine the length. The pointed end is important for binding dynein-dynactin cargo adapters. Consists of 4 subunits: ACTR10, DCNT4, DCTN5 and DCTN6. The barbed end is composed of a CAPZA1:CAPZB heterodimers, which binds ACTR1A/ACTB filament and dynactin and stabilizes dynactin. Interacts with ATP7B, but not ATP7A, in a copper-dependent manner. Interacts with ANK2; this interaction is required for localization at costameres. Interacts with N4BP2L1.</text>
</comment>
<feature type="region of interest" description="Disordered" evidence="15">
    <location>
        <begin position="106"/>
        <end position="166"/>
    </location>
</feature>
<dbReference type="AlphaFoldDB" id="B0XE69"/>
<dbReference type="VEuPathDB" id="VectorBase:CQUJHB016844"/>
<feature type="transmembrane region" description="Helical" evidence="16">
    <location>
        <begin position="36"/>
        <end position="56"/>
    </location>
</feature>
<evidence type="ECO:0000256" key="4">
    <source>
        <dbReference type="ARBA" id="ARBA00004657"/>
    </source>
</evidence>
<evidence type="ECO:0000256" key="3">
    <source>
        <dbReference type="ARBA" id="ARBA00004544"/>
    </source>
</evidence>
<reference evidence="17" key="1">
    <citation type="submission" date="2007-03" db="EMBL/GenBank/DDBJ databases">
        <title>Annotation of Culex pipiens quinquefasciatus.</title>
        <authorList>
            <consortium name="The Broad Institute Genome Sequencing Platform"/>
            <person name="Atkinson P.W."/>
            <person name="Hemingway J."/>
            <person name="Christensen B.M."/>
            <person name="Higgs S."/>
            <person name="Kodira C."/>
            <person name="Hannick L."/>
            <person name="Megy K."/>
            <person name="O'Leary S."/>
            <person name="Pearson M."/>
            <person name="Haas B.J."/>
            <person name="Mauceli E."/>
            <person name="Wortman J.R."/>
            <person name="Lee N.H."/>
            <person name="Guigo R."/>
            <person name="Stanke M."/>
            <person name="Alvarado L."/>
            <person name="Amedeo P."/>
            <person name="Antoine C.H."/>
            <person name="Arensburger P."/>
            <person name="Bidwell S.L."/>
            <person name="Crawford M."/>
            <person name="Camaro F."/>
            <person name="Devon K."/>
            <person name="Engels R."/>
            <person name="Hammond M."/>
            <person name="Howarth C."/>
            <person name="Koehrsen M."/>
            <person name="Lawson D."/>
            <person name="Montgomery P."/>
            <person name="Nene V."/>
            <person name="Nusbaum C."/>
            <person name="Puiu D."/>
            <person name="Romero-Severson J."/>
            <person name="Severson D.W."/>
            <person name="Shumway M."/>
            <person name="Sisk P."/>
            <person name="Stolte C."/>
            <person name="Zeng Q."/>
            <person name="Eisenstadt E."/>
            <person name="Fraser-Liggett C."/>
            <person name="Strausberg R."/>
            <person name="Galagan J."/>
            <person name="Birren B."/>
            <person name="Collins F.H."/>
        </authorList>
    </citation>
    <scope>NUCLEOTIDE SEQUENCE [LARGE SCALE GENOMIC DNA]</scope>
    <source>
        <strain evidence="17">JHB</strain>
    </source>
</reference>
<dbReference type="GO" id="GO:0005813">
    <property type="term" value="C:centrosome"/>
    <property type="evidence" value="ECO:0007669"/>
    <property type="project" value="UniProtKB-SubCell"/>
</dbReference>
<evidence type="ECO:0000256" key="14">
    <source>
        <dbReference type="ARBA" id="ARBA00093507"/>
    </source>
</evidence>
<comment type="subcellular location">
    <subcellularLocation>
        <location evidence="3">Cytoplasm</location>
        <location evidence="3">Cell cortex</location>
    </subcellularLocation>
    <subcellularLocation>
        <location evidence="1">Cytoplasm</location>
        <location evidence="1">Cytoskeleton</location>
        <location evidence="1">Microtubule organizing center</location>
        <location evidence="1">Centrosome</location>
    </subcellularLocation>
    <subcellularLocation>
        <location evidence="2">Cytoplasm</location>
        <location evidence="2">Cytoskeleton</location>
        <location evidence="2">Stress fiber</location>
    </subcellularLocation>
    <subcellularLocation>
        <location evidence="4">Cytoplasm</location>
        <location evidence="4">Myofibril</location>
    </subcellularLocation>
</comment>
<keyword evidence="8" id="KW-0832">Ubl conjugation</keyword>
<dbReference type="VEuPathDB" id="VectorBase:CPIJ017759"/>
<keyword evidence="16" id="KW-0472">Membrane</keyword>
<evidence type="ECO:0000256" key="15">
    <source>
        <dbReference type="SAM" id="MobiDB-lite"/>
    </source>
</evidence>
<dbReference type="eggNOG" id="KOG3896">
    <property type="taxonomic scope" value="Eukaryota"/>
</dbReference>
<evidence type="ECO:0000256" key="6">
    <source>
        <dbReference type="ARBA" id="ARBA00022499"/>
    </source>
</evidence>
<keyword evidence="5" id="KW-0963">Cytoplasm</keyword>
<keyword evidence="19" id="KW-1185">Reference proteome</keyword>
<evidence type="ECO:0000256" key="10">
    <source>
        <dbReference type="ARBA" id="ARBA00023054"/>
    </source>
</evidence>
<evidence type="ECO:0000313" key="18">
    <source>
        <dbReference type="EnsemblMetazoa" id="CPIJ017759-PA"/>
    </source>
</evidence>
<dbReference type="Pfam" id="PF05502">
    <property type="entry name" value="Dynactin_p62"/>
    <property type="match status" value="1"/>
</dbReference>
<dbReference type="KEGG" id="cqu:CpipJ_CPIJ017759"/>
<keyword evidence="7" id="KW-0597">Phosphoprotein</keyword>
<evidence type="ECO:0000256" key="1">
    <source>
        <dbReference type="ARBA" id="ARBA00004300"/>
    </source>
</evidence>
<dbReference type="HOGENOM" id="CLU_765621_0_0_1"/>
<dbReference type="EnsemblMetazoa" id="CPIJ017759-RA">
    <property type="protein sequence ID" value="CPIJ017759-PA"/>
    <property type="gene ID" value="CPIJ017759"/>
</dbReference>
<proteinExistence type="inferred from homology"/>
<dbReference type="GO" id="GO:0005869">
    <property type="term" value="C:dynactin complex"/>
    <property type="evidence" value="ECO:0007669"/>
    <property type="project" value="InterPro"/>
</dbReference>
<comment type="similarity">
    <text evidence="12">Belongs to the dynactin subunit 4 family.</text>
</comment>